<reference evidence="1" key="1">
    <citation type="submission" date="2013-11" db="EMBL/GenBank/DDBJ databases">
        <title>Genome sequence of the fusiform rust pathogen reveals effectors for host alternation and coevolution with pine.</title>
        <authorList>
            <consortium name="DOE Joint Genome Institute"/>
            <person name="Smith K."/>
            <person name="Pendleton A."/>
            <person name="Kubisiak T."/>
            <person name="Anderson C."/>
            <person name="Salamov A."/>
            <person name="Aerts A."/>
            <person name="Riley R."/>
            <person name="Clum A."/>
            <person name="Lindquist E."/>
            <person name="Ence D."/>
            <person name="Campbell M."/>
            <person name="Kronenberg Z."/>
            <person name="Feau N."/>
            <person name="Dhillon B."/>
            <person name="Hamelin R."/>
            <person name="Burleigh J."/>
            <person name="Smith J."/>
            <person name="Yandell M."/>
            <person name="Nelson C."/>
            <person name="Grigoriev I."/>
            <person name="Davis J."/>
        </authorList>
    </citation>
    <scope>NUCLEOTIDE SEQUENCE</scope>
    <source>
        <strain evidence="1">G11</strain>
    </source>
</reference>
<comment type="caution">
    <text evidence="1">The sequence shown here is derived from an EMBL/GenBank/DDBJ whole genome shotgun (WGS) entry which is preliminary data.</text>
</comment>
<sequence>MLPKLDGTQTPLLWFSRKVSLDLPTHFIRPENFNALDPRVLLRSGTDVSAIKDFCPPTGPERQTTAILIPIARGLEPLDIDGPQSWTHFFGLHDSVSKTDQSESGFVEFIQQDDPERQERRPAVFNLNMNANAPCPVDYVPASPIVHRILKASPYTHIQQASQMSERYQELHPFANPPLHTIYTLKGSLTWIFTLGIVGF</sequence>
<dbReference type="EMBL" id="MU167315">
    <property type="protein sequence ID" value="KAG0143606.1"/>
    <property type="molecule type" value="Genomic_DNA"/>
</dbReference>
<dbReference type="AlphaFoldDB" id="A0A9P6NBK1"/>
<gene>
    <name evidence="1" type="ORF">CROQUDRAFT_96110</name>
</gene>
<evidence type="ECO:0000313" key="1">
    <source>
        <dbReference type="EMBL" id="KAG0143606.1"/>
    </source>
</evidence>
<dbReference type="Proteomes" id="UP000886653">
    <property type="component" value="Unassembled WGS sequence"/>
</dbReference>
<organism evidence="1 2">
    <name type="scientific">Cronartium quercuum f. sp. fusiforme G11</name>
    <dbReference type="NCBI Taxonomy" id="708437"/>
    <lineage>
        <taxon>Eukaryota</taxon>
        <taxon>Fungi</taxon>
        <taxon>Dikarya</taxon>
        <taxon>Basidiomycota</taxon>
        <taxon>Pucciniomycotina</taxon>
        <taxon>Pucciniomycetes</taxon>
        <taxon>Pucciniales</taxon>
        <taxon>Coleosporiaceae</taxon>
        <taxon>Cronartium</taxon>
    </lineage>
</organism>
<name>A0A9P6NBK1_9BASI</name>
<protein>
    <submittedName>
        <fullName evidence="1">Uncharacterized protein</fullName>
    </submittedName>
</protein>
<proteinExistence type="predicted"/>
<accession>A0A9P6NBK1</accession>
<keyword evidence="2" id="KW-1185">Reference proteome</keyword>
<evidence type="ECO:0000313" key="2">
    <source>
        <dbReference type="Proteomes" id="UP000886653"/>
    </source>
</evidence>